<reference evidence="2 3" key="1">
    <citation type="journal article" date="2019" name="Int. J. Syst. Evol. Microbiol.">
        <title>The Global Catalogue of Microorganisms (GCM) 10K type strain sequencing project: providing services to taxonomists for standard genome sequencing and annotation.</title>
        <authorList>
            <consortium name="The Broad Institute Genomics Platform"/>
            <consortium name="The Broad Institute Genome Sequencing Center for Infectious Disease"/>
            <person name="Wu L."/>
            <person name="Ma J."/>
        </authorList>
    </citation>
    <scope>NUCLEOTIDE SEQUENCE [LARGE SCALE GENOMIC DNA]</scope>
    <source>
        <strain evidence="2 3">GX26</strain>
    </source>
</reference>
<dbReference type="AlphaFoldDB" id="A0ABD5VMR2"/>
<dbReference type="RefSeq" id="WP_336352243.1">
    <property type="nucleotide sequence ID" value="NZ_JAZAQL010000005.1"/>
</dbReference>
<feature type="domain" description="Peptidase M24" evidence="1">
    <location>
        <begin position="128"/>
        <end position="269"/>
    </location>
</feature>
<comment type="caution">
    <text evidence="2">The sequence shown here is derived from an EMBL/GenBank/DDBJ whole genome shotgun (WGS) entry which is preliminary data.</text>
</comment>
<dbReference type="Gene3D" id="3.90.230.10">
    <property type="entry name" value="Creatinase/methionine aminopeptidase superfamily"/>
    <property type="match status" value="1"/>
</dbReference>
<dbReference type="Pfam" id="PF00557">
    <property type="entry name" value="Peptidase_M24"/>
    <property type="match status" value="1"/>
</dbReference>
<sequence length="358" mass="38505">MERRRLDDYLDAEDLASVWFARPEGFAWLTGGDNRVDHEAGIGVAAAGYDGEDVTVVAPNNETERLRDEELAEDVTVVEYPWHERDLPAAVAAVASQPAVADVDVPGFGDVDASALRQPLSERDREQYADVGRRTAAAVEAVCTELQSTDTEGEVASALSVALSVRELTAPVVLVGGADRAAPYRHFTPTENQLGDYAIVSVTAYDDGLYASCTRTVAFDAPDWLADRHEAAARVETTALAATRAVGRDDGTAADVFEHVQAAYDAVGWPDEWREHHQGGAAGYAGREWIATPTSTEPVHLPQGYAWNPTVEGAKSEGTVLVDDDGFEPLTTGDDWPTISVDAVDFDVTLERPAVYDA</sequence>
<dbReference type="PANTHER" id="PTHR46112:SF2">
    <property type="entry name" value="XAA-PRO AMINOPEPTIDASE P-RELATED"/>
    <property type="match status" value="1"/>
</dbReference>
<protein>
    <submittedName>
        <fullName evidence="2">M24 family metallopeptidase</fullName>
    </submittedName>
</protein>
<keyword evidence="3" id="KW-1185">Reference proteome</keyword>
<accession>A0ABD5VMR2</accession>
<dbReference type="CDD" id="cd01066">
    <property type="entry name" value="APP_MetAP"/>
    <property type="match status" value="1"/>
</dbReference>
<dbReference type="InterPro" id="IPR000994">
    <property type="entry name" value="Pept_M24"/>
</dbReference>
<evidence type="ECO:0000313" key="2">
    <source>
        <dbReference type="EMBL" id="MFC6955316.1"/>
    </source>
</evidence>
<dbReference type="InterPro" id="IPR036005">
    <property type="entry name" value="Creatinase/aminopeptidase-like"/>
</dbReference>
<proteinExistence type="predicted"/>
<dbReference type="InterPro" id="IPR050659">
    <property type="entry name" value="Peptidase_M24B"/>
</dbReference>
<dbReference type="Proteomes" id="UP001596395">
    <property type="component" value="Unassembled WGS sequence"/>
</dbReference>
<organism evidence="2 3">
    <name type="scientific">Halorubellus litoreus</name>
    <dbReference type="NCBI Taxonomy" id="755308"/>
    <lineage>
        <taxon>Archaea</taxon>
        <taxon>Methanobacteriati</taxon>
        <taxon>Methanobacteriota</taxon>
        <taxon>Stenosarchaea group</taxon>
        <taxon>Halobacteria</taxon>
        <taxon>Halobacteriales</taxon>
        <taxon>Halorubellaceae</taxon>
        <taxon>Halorubellus</taxon>
    </lineage>
</organism>
<dbReference type="SUPFAM" id="SSF55920">
    <property type="entry name" value="Creatinase/aminopeptidase"/>
    <property type="match status" value="1"/>
</dbReference>
<dbReference type="EMBL" id="JBHSXN010000005">
    <property type="protein sequence ID" value="MFC6955316.1"/>
    <property type="molecule type" value="Genomic_DNA"/>
</dbReference>
<evidence type="ECO:0000259" key="1">
    <source>
        <dbReference type="Pfam" id="PF00557"/>
    </source>
</evidence>
<gene>
    <name evidence="2" type="ORF">ACFQGB_20840</name>
</gene>
<dbReference type="PANTHER" id="PTHR46112">
    <property type="entry name" value="AMINOPEPTIDASE"/>
    <property type="match status" value="1"/>
</dbReference>
<name>A0ABD5VMR2_9EURY</name>
<evidence type="ECO:0000313" key="3">
    <source>
        <dbReference type="Proteomes" id="UP001596395"/>
    </source>
</evidence>